<dbReference type="GeneTree" id="ENSGT00940000162280"/>
<dbReference type="GO" id="GO:0005737">
    <property type="term" value="C:cytoplasm"/>
    <property type="evidence" value="ECO:0007669"/>
    <property type="project" value="TreeGrafter"/>
</dbReference>
<dbReference type="Gene3D" id="1.25.10.10">
    <property type="entry name" value="Leucine-rich Repeat Variant"/>
    <property type="match status" value="1"/>
</dbReference>
<dbReference type="Pfam" id="PF23227">
    <property type="entry name" value="HEAT_MROH2B_C"/>
    <property type="match status" value="1"/>
</dbReference>
<dbReference type="Pfam" id="PF21047">
    <property type="entry name" value="HEAT_Maestro"/>
    <property type="match status" value="1"/>
</dbReference>
<dbReference type="InterPro" id="IPR055406">
    <property type="entry name" value="HEAT_Maestro"/>
</dbReference>
<accession>A0A8C5L273</accession>
<dbReference type="SUPFAM" id="SSF48371">
    <property type="entry name" value="ARM repeat"/>
    <property type="match status" value="1"/>
</dbReference>
<dbReference type="PANTHER" id="PTHR23120">
    <property type="entry name" value="MAESTRO-RELATED HEAT DOMAIN-CONTAINING"/>
    <property type="match status" value="1"/>
</dbReference>
<dbReference type="AlphaFoldDB" id="A0A8C5L273"/>
<dbReference type="Proteomes" id="UP000694385">
    <property type="component" value="Unassembled WGS sequence"/>
</dbReference>
<keyword evidence="5" id="KW-1185">Reference proteome</keyword>
<dbReference type="InterPro" id="IPR048465">
    <property type="entry name" value="Maestro-like_HEAT"/>
</dbReference>
<keyword evidence="1" id="KW-0677">Repeat</keyword>
<dbReference type="InterPro" id="IPR011989">
    <property type="entry name" value="ARM-like"/>
</dbReference>
<sequence length="850" mass="97328">EHVADDLVDAFSYLLCHQPMILAMNSSFVDPLLQFQSQMNLIESCFRTIFAIPNLDSVKKMGTGSEDTEDVENLYHNIFHLFEDTLIILISKDFYKLQILKEMVMWMNKDHFFLQERALLVISRVLNFSFKESEKINSVDAPCLGFLAADMCLLCFHGDPLIVKQASMGLYYILCIARCPNAHNTKTMYAKYSEHGSYSQTSTTEVELLPKILQQDKVKIALSVGQSPLPFFLTDFVWSLLKTLFRADYETALEAASMLQLTLEYHAQKVTVVSKILDDIHKELYVNESHIMKDAMMQIISLLTRASPKNVIFQLMDYPVPADNTLIMMWEAVSTESTVALQVLKTLLLILKGKPGDMEDTVLDKRRFSLDTTNMMPVMASQALCTFLAVKSYKKAVAQLFPQLLMALVLQLFYSSQLKMLSKEWPLFARDALRVLLNCSGLQEVDYALKKKNCWNKFSQTVYHRYGVYLIAKTLSDNNFPQFSQTLHYLHKISGDSSRRSEDSIITVILFTELLNNFFKDPFPEEFLVLYKNWVNDPNPEVSKLSLQKIGSMAPVINNTENICSLLMAVLDAFLSKEKTVVIRALLTLRRILVKLDKATYSSVCIKIASSYFPLMDHVNGGIRSMAIRHFGELLIDMKQYRLLLNSVVLGGLVPLILFLEDTETRVVQACRYTLEICDLELKWSISHLLKDGNYSFELVVLNICNNLLTHHETIITDLISDTLGFLGSSRDHLRRGALILIGYLAKLGENLLLKEEIEVMLEVAERVLRDKDPVIKQLTEKTCKIFKEISDNMSSSAIKQTSRRLLKFFSTKKLKPIYNWTSEESSYVKEKKELNIVQRLEEETEEDIQ</sequence>
<evidence type="ECO:0000259" key="3">
    <source>
        <dbReference type="Pfam" id="PF23227"/>
    </source>
</evidence>
<reference evidence="4" key="1">
    <citation type="submission" date="2025-08" db="UniProtKB">
        <authorList>
            <consortium name="Ensembl"/>
        </authorList>
    </citation>
    <scope>IDENTIFICATION</scope>
</reference>
<evidence type="ECO:0000259" key="2">
    <source>
        <dbReference type="Pfam" id="PF21047"/>
    </source>
</evidence>
<dbReference type="Ensembl" id="ENSJJAT00000025107.1">
    <property type="protein sequence ID" value="ENSJJAP00000018577.1"/>
    <property type="gene ID" value="ENSJJAG00000019807.1"/>
</dbReference>
<evidence type="ECO:0000313" key="5">
    <source>
        <dbReference type="Proteomes" id="UP000694385"/>
    </source>
</evidence>
<feature type="domain" description="Maestro/Maestro-like HEAT-repeats" evidence="3">
    <location>
        <begin position="532"/>
        <end position="785"/>
    </location>
</feature>
<evidence type="ECO:0000256" key="1">
    <source>
        <dbReference type="ARBA" id="ARBA00022737"/>
    </source>
</evidence>
<dbReference type="PANTHER" id="PTHR23120:SF5">
    <property type="entry name" value="MAESTRO HEAT-LIKE REPEAT FAMILY MEMBER 9"/>
    <property type="match status" value="1"/>
</dbReference>
<dbReference type="InterPro" id="IPR016024">
    <property type="entry name" value="ARM-type_fold"/>
</dbReference>
<organism evidence="4 5">
    <name type="scientific">Jaculus jaculus</name>
    <name type="common">Lesser Egyptian jerboa</name>
    <dbReference type="NCBI Taxonomy" id="51337"/>
    <lineage>
        <taxon>Eukaryota</taxon>
        <taxon>Metazoa</taxon>
        <taxon>Chordata</taxon>
        <taxon>Craniata</taxon>
        <taxon>Vertebrata</taxon>
        <taxon>Euteleostomi</taxon>
        <taxon>Mammalia</taxon>
        <taxon>Eutheria</taxon>
        <taxon>Euarchontoglires</taxon>
        <taxon>Glires</taxon>
        <taxon>Rodentia</taxon>
        <taxon>Myomorpha</taxon>
        <taxon>Dipodoidea</taxon>
        <taxon>Dipodidae</taxon>
        <taxon>Dipodinae</taxon>
        <taxon>Jaculus</taxon>
    </lineage>
</organism>
<feature type="domain" description="Maestro-like HEAT-repeats" evidence="2">
    <location>
        <begin position="115"/>
        <end position="344"/>
    </location>
</feature>
<name>A0A8C5L273_JACJA</name>
<reference evidence="4" key="2">
    <citation type="submission" date="2025-09" db="UniProtKB">
        <authorList>
            <consortium name="Ensembl"/>
        </authorList>
    </citation>
    <scope>IDENTIFICATION</scope>
</reference>
<gene>
    <name evidence="4" type="primary">Mroh9</name>
</gene>
<evidence type="ECO:0000313" key="4">
    <source>
        <dbReference type="Ensembl" id="ENSJJAP00000018577.1"/>
    </source>
</evidence>
<dbReference type="OMA" id="IRSMAIQ"/>
<proteinExistence type="predicted"/>
<dbReference type="InterPro" id="IPR045206">
    <property type="entry name" value="Maestro_heat-like_prot"/>
</dbReference>
<protein>
    <submittedName>
        <fullName evidence="4">Maestro heat-like repeat family member 9</fullName>
    </submittedName>
</protein>